<dbReference type="AlphaFoldDB" id="A0A835Y572"/>
<dbReference type="Proteomes" id="UP000612055">
    <property type="component" value="Unassembled WGS sequence"/>
</dbReference>
<organism evidence="3 4">
    <name type="scientific">Edaphochlamys debaryana</name>
    <dbReference type="NCBI Taxonomy" id="47281"/>
    <lineage>
        <taxon>Eukaryota</taxon>
        <taxon>Viridiplantae</taxon>
        <taxon>Chlorophyta</taxon>
        <taxon>core chlorophytes</taxon>
        <taxon>Chlorophyceae</taxon>
        <taxon>CS clade</taxon>
        <taxon>Chlamydomonadales</taxon>
        <taxon>Chlamydomonadales incertae sedis</taxon>
        <taxon>Edaphochlamys</taxon>
    </lineage>
</organism>
<evidence type="ECO:0000256" key="1">
    <source>
        <dbReference type="SAM" id="Coils"/>
    </source>
</evidence>
<feature type="region of interest" description="Disordered" evidence="2">
    <location>
        <begin position="703"/>
        <end position="725"/>
    </location>
</feature>
<proteinExistence type="predicted"/>
<feature type="compositionally biased region" description="Pro residues" evidence="2">
    <location>
        <begin position="402"/>
        <end position="428"/>
    </location>
</feature>
<feature type="coiled-coil region" evidence="1">
    <location>
        <begin position="337"/>
        <end position="378"/>
    </location>
</feature>
<evidence type="ECO:0000313" key="4">
    <source>
        <dbReference type="Proteomes" id="UP000612055"/>
    </source>
</evidence>
<feature type="region of interest" description="Disordered" evidence="2">
    <location>
        <begin position="399"/>
        <end position="434"/>
    </location>
</feature>
<feature type="region of interest" description="Disordered" evidence="2">
    <location>
        <begin position="632"/>
        <end position="657"/>
    </location>
</feature>
<keyword evidence="4" id="KW-1185">Reference proteome</keyword>
<evidence type="ECO:0000256" key="2">
    <source>
        <dbReference type="SAM" id="MobiDB-lite"/>
    </source>
</evidence>
<comment type="caution">
    <text evidence="3">The sequence shown here is derived from an EMBL/GenBank/DDBJ whole genome shotgun (WGS) entry which is preliminary data.</text>
</comment>
<evidence type="ECO:0000313" key="3">
    <source>
        <dbReference type="EMBL" id="KAG2492710.1"/>
    </source>
</evidence>
<protein>
    <submittedName>
        <fullName evidence="3">Uncharacterized protein</fullName>
    </submittedName>
</protein>
<feature type="region of interest" description="Disordered" evidence="2">
    <location>
        <begin position="37"/>
        <end position="86"/>
    </location>
</feature>
<gene>
    <name evidence="3" type="ORF">HYH03_009123</name>
</gene>
<accession>A0A835Y572</accession>
<feature type="coiled-coil region" evidence="1">
    <location>
        <begin position="199"/>
        <end position="290"/>
    </location>
</feature>
<feature type="compositionally biased region" description="Gly residues" evidence="2">
    <location>
        <begin position="633"/>
        <end position="642"/>
    </location>
</feature>
<sequence>MRLAAALPAGPGARAPVTLLRPRPGCIAGPRPLLPTGLHRVGRLGGQPRGRASCSHGGPEPRRPSGPEAGGAAPQPHPGDPRSTRPLTGLLTLALRTAAAAAATVCGLRVMWVDGCLEVMRFGGAMALGAVLVLLVTRAACSTARLLWPTCLAWFKPREAAAASAAASAAAAAASAAGAAVQREPPAVKRRLGKTTAALNRLTREARVARSKAAAKEADLAAALADAEQMHAAAERMLAAAQRQLAEAAEREAALAGELAETERQLRAALAEAEERLKGAQQELRKLRTAAGLAAGESEASAGSRLSHEVRPQATLAEVRQRQTAAELELATAKQPLAAAAQREAALTAALAEAEQQRAAAERDAAATKKQLAEARQDLTAVATGAAAAAERLMAAAGMEAPSPPELHPDARSPPPPSPPPPPPPAVMPSPASIDWEVGYGDTDLTLAAQRCGAAAQRVAGALLQLPHLSEPLRRRYCWPLEHLRAPDTGPGPGTAPAAPSLASLEPPLLAHALLHWLDCNVWRDPLSWLPAELPTAHAQQAGLPQCSVGPGATARRWHGVMAALEQHATAEELGAEEVAAGDAGAEVAWRRACTTELAGGSGAAEADAVADAVDSIAFTLAQALLRARRRGAGAGDGGGELQAGPEGEGEGEGEGEARALAQRLRLHALAWRALALGLMAPAAHPLLRPTLPKLAAARPASAASAEVQGPRWEPIPEAGSNGDGGGCGCGRFEVLRVEPLEPRARSRGPKGGSFVLAASRPGLAFVPPPGGAPADGGQAAAVWVVPEQVVAWREP</sequence>
<name>A0A835Y572_9CHLO</name>
<dbReference type="EMBL" id="JAEHOE010000043">
    <property type="protein sequence ID" value="KAG2492710.1"/>
    <property type="molecule type" value="Genomic_DNA"/>
</dbReference>
<keyword evidence="1" id="KW-0175">Coiled coil</keyword>
<reference evidence="3" key="1">
    <citation type="journal article" date="2020" name="bioRxiv">
        <title>Comparative genomics of Chlamydomonas.</title>
        <authorList>
            <person name="Craig R.J."/>
            <person name="Hasan A.R."/>
            <person name="Ness R.W."/>
            <person name="Keightley P.D."/>
        </authorList>
    </citation>
    <scope>NUCLEOTIDE SEQUENCE</scope>
    <source>
        <strain evidence="3">CCAP 11/70</strain>
    </source>
</reference>